<dbReference type="SUPFAM" id="SSF55486">
    <property type="entry name" value="Metalloproteases ('zincins'), catalytic domain"/>
    <property type="match status" value="1"/>
</dbReference>
<dbReference type="PANTHER" id="PTHR11733">
    <property type="entry name" value="ZINC METALLOPROTEASE FAMILY M13 NEPRILYSIN-RELATED"/>
    <property type="match status" value="1"/>
</dbReference>
<dbReference type="PROSITE" id="PS51885">
    <property type="entry name" value="NEPRILYSIN"/>
    <property type="match status" value="1"/>
</dbReference>
<organism evidence="4 5">
    <name type="scientific">Oryctes borbonicus</name>
    <dbReference type="NCBI Taxonomy" id="1629725"/>
    <lineage>
        <taxon>Eukaryota</taxon>
        <taxon>Metazoa</taxon>
        <taxon>Ecdysozoa</taxon>
        <taxon>Arthropoda</taxon>
        <taxon>Hexapoda</taxon>
        <taxon>Insecta</taxon>
        <taxon>Pterygota</taxon>
        <taxon>Neoptera</taxon>
        <taxon>Endopterygota</taxon>
        <taxon>Coleoptera</taxon>
        <taxon>Polyphaga</taxon>
        <taxon>Scarabaeiformia</taxon>
        <taxon>Scarabaeidae</taxon>
        <taxon>Dynastinae</taxon>
        <taxon>Oryctes</taxon>
    </lineage>
</organism>
<dbReference type="GO" id="GO:0004222">
    <property type="term" value="F:metalloendopeptidase activity"/>
    <property type="evidence" value="ECO:0007669"/>
    <property type="project" value="InterPro"/>
</dbReference>
<evidence type="ECO:0000256" key="1">
    <source>
        <dbReference type="ARBA" id="ARBA00004401"/>
    </source>
</evidence>
<proteinExistence type="inferred from homology"/>
<evidence type="ECO:0000313" key="5">
    <source>
        <dbReference type="Proteomes" id="UP000051574"/>
    </source>
</evidence>
<evidence type="ECO:0000313" key="4">
    <source>
        <dbReference type="EMBL" id="KRT83253.1"/>
    </source>
</evidence>
<evidence type="ECO:0000259" key="3">
    <source>
        <dbReference type="Pfam" id="PF05649"/>
    </source>
</evidence>
<dbReference type="OrthoDB" id="7699101at2759"/>
<dbReference type="PANTHER" id="PTHR11733:SF224">
    <property type="entry name" value="NEPRILYSIN-2"/>
    <property type="match status" value="1"/>
</dbReference>
<dbReference type="EMBL" id="LJIG01009351">
    <property type="protein sequence ID" value="KRT83253.1"/>
    <property type="molecule type" value="Genomic_DNA"/>
</dbReference>
<dbReference type="GO" id="GO:0016485">
    <property type="term" value="P:protein processing"/>
    <property type="evidence" value="ECO:0007669"/>
    <property type="project" value="TreeGrafter"/>
</dbReference>
<dbReference type="Gene3D" id="1.10.1380.10">
    <property type="entry name" value="Neutral endopeptidase , domain2"/>
    <property type="match status" value="1"/>
</dbReference>
<dbReference type="InterPro" id="IPR042089">
    <property type="entry name" value="Peptidase_M13_dom_2"/>
</dbReference>
<comment type="caution">
    <text evidence="4">The sequence shown here is derived from an EMBL/GenBank/DDBJ whole genome shotgun (WGS) entry which is preliminary data.</text>
</comment>
<reference evidence="4 5" key="1">
    <citation type="submission" date="2015-09" db="EMBL/GenBank/DDBJ databases">
        <title>Draft genome of the scarab beetle Oryctes borbonicus.</title>
        <authorList>
            <person name="Meyer J.M."/>
            <person name="Markov G.V."/>
            <person name="Baskaran P."/>
            <person name="Herrmann M."/>
            <person name="Sommer R.J."/>
            <person name="Roedelsperger C."/>
        </authorList>
    </citation>
    <scope>NUCLEOTIDE SEQUENCE [LARGE SCALE GENOMIC DNA]</scope>
    <source>
        <strain evidence="4">OB123</strain>
        <tissue evidence="4">Whole animal</tissue>
    </source>
</reference>
<dbReference type="Pfam" id="PF05649">
    <property type="entry name" value="Peptidase_M13_N"/>
    <property type="match status" value="1"/>
</dbReference>
<dbReference type="InterPro" id="IPR008753">
    <property type="entry name" value="Peptidase_M13_N"/>
</dbReference>
<name>A0A0T6B7K5_9SCAR</name>
<feature type="non-terminal residue" evidence="4">
    <location>
        <position position="1"/>
    </location>
</feature>
<protein>
    <submittedName>
        <fullName evidence="4">Peptidase</fullName>
    </submittedName>
</protein>
<keyword evidence="5" id="KW-1185">Reference proteome</keyword>
<dbReference type="AlphaFoldDB" id="A0A0T6B7K5"/>
<dbReference type="Proteomes" id="UP000051574">
    <property type="component" value="Unassembled WGS sequence"/>
</dbReference>
<feature type="domain" description="Peptidase M13 N-terminal" evidence="3">
    <location>
        <begin position="1"/>
        <end position="117"/>
    </location>
</feature>
<dbReference type="InterPro" id="IPR000718">
    <property type="entry name" value="Peptidase_M13"/>
</dbReference>
<comment type="subcellular location">
    <subcellularLocation>
        <location evidence="1">Cell membrane</location>
        <topology evidence="1">Single-pass type II membrane protein</topology>
    </subcellularLocation>
</comment>
<accession>A0A0T6B7K5</accession>
<gene>
    <name evidence="4" type="ORF">AMK59_3386</name>
</gene>
<evidence type="ECO:0000256" key="2">
    <source>
        <dbReference type="ARBA" id="ARBA00007357"/>
    </source>
</evidence>
<dbReference type="GO" id="GO:0005886">
    <property type="term" value="C:plasma membrane"/>
    <property type="evidence" value="ECO:0007669"/>
    <property type="project" value="UniProtKB-SubCell"/>
</dbReference>
<sequence>LANYLLWRIINSSAKLVTEEVRERHFKFQSLMTGQITQIPRWKHCIDKVSERLDVAVGALYIRNYFPESAKKAVDDIVIKVQNQFKEILRKVTWMDNTTKHNALKKLASMRRIVAYPSELHDDEKINEFYDTFCS</sequence>
<comment type="similarity">
    <text evidence="2">Belongs to the peptidase M13 family.</text>
</comment>